<dbReference type="GO" id="GO:0004674">
    <property type="term" value="F:protein serine/threonine kinase activity"/>
    <property type="evidence" value="ECO:0007669"/>
    <property type="project" value="TreeGrafter"/>
</dbReference>
<dbReference type="InterPro" id="IPR025904">
    <property type="entry name" value="Tubulin-like"/>
</dbReference>
<dbReference type="Gene3D" id="1.10.510.10">
    <property type="entry name" value="Transferase(Phosphotransferase) domain 1"/>
    <property type="match status" value="1"/>
</dbReference>
<dbReference type="Pfam" id="PF00069">
    <property type="entry name" value="Pkinase"/>
    <property type="match status" value="1"/>
</dbReference>
<reference evidence="7 8" key="1">
    <citation type="submission" date="2020-07" db="EMBL/GenBank/DDBJ databases">
        <title>Thermogemmata thermophila gen. nov., sp. nov., a novel moderate thermophilic planctomycete from a Kamchatka hot spring.</title>
        <authorList>
            <person name="Elcheninov A.G."/>
            <person name="Podosokorskaya O.A."/>
            <person name="Kovaleva O.L."/>
            <person name="Novikov A."/>
            <person name="Bonch-Osmolovskaya E.A."/>
            <person name="Toshchakov S.V."/>
            <person name="Kublanov I.V."/>
        </authorList>
    </citation>
    <scope>NUCLEOTIDE SEQUENCE [LARGE SCALE GENOMIC DNA]</scope>
    <source>
        <strain evidence="7 8">2918</strain>
    </source>
</reference>
<dbReference type="PANTHER" id="PTHR43289:SF34">
    <property type="entry name" value="SERINE_THREONINE-PROTEIN KINASE YBDM-RELATED"/>
    <property type="match status" value="1"/>
</dbReference>
<evidence type="ECO:0000256" key="5">
    <source>
        <dbReference type="SAM" id="MobiDB-lite"/>
    </source>
</evidence>
<dbReference type="RefSeq" id="WP_194536207.1">
    <property type="nucleotide sequence ID" value="NZ_JACEFB010000001.1"/>
</dbReference>
<feature type="region of interest" description="Disordered" evidence="5">
    <location>
        <begin position="955"/>
        <end position="984"/>
    </location>
</feature>
<proteinExistence type="predicted"/>
<keyword evidence="3 7" id="KW-0418">Kinase</keyword>
<dbReference type="PROSITE" id="PS50011">
    <property type="entry name" value="PROTEIN_KINASE_DOM"/>
    <property type="match status" value="1"/>
</dbReference>
<evidence type="ECO:0000256" key="2">
    <source>
        <dbReference type="ARBA" id="ARBA00022741"/>
    </source>
</evidence>
<dbReference type="InterPro" id="IPR011009">
    <property type="entry name" value="Kinase-like_dom_sf"/>
</dbReference>
<organism evidence="7 8">
    <name type="scientific">Thermogemmata fonticola</name>
    <dbReference type="NCBI Taxonomy" id="2755323"/>
    <lineage>
        <taxon>Bacteria</taxon>
        <taxon>Pseudomonadati</taxon>
        <taxon>Planctomycetota</taxon>
        <taxon>Planctomycetia</taxon>
        <taxon>Gemmatales</taxon>
        <taxon>Gemmataceae</taxon>
        <taxon>Thermogemmata</taxon>
    </lineage>
</organism>
<evidence type="ECO:0000256" key="3">
    <source>
        <dbReference type="ARBA" id="ARBA00022777"/>
    </source>
</evidence>
<protein>
    <submittedName>
        <fullName evidence="7">Protein kinase</fullName>
    </submittedName>
</protein>
<evidence type="ECO:0000256" key="1">
    <source>
        <dbReference type="ARBA" id="ARBA00022679"/>
    </source>
</evidence>
<dbReference type="SMART" id="SM00220">
    <property type="entry name" value="S_TKc"/>
    <property type="match status" value="1"/>
</dbReference>
<dbReference type="PANTHER" id="PTHR43289">
    <property type="entry name" value="MITOGEN-ACTIVATED PROTEIN KINASE KINASE KINASE 20-RELATED"/>
    <property type="match status" value="1"/>
</dbReference>
<dbReference type="Pfam" id="PF13809">
    <property type="entry name" value="Tubulin_2"/>
    <property type="match status" value="1"/>
</dbReference>
<name>A0A7V8VBP3_9BACT</name>
<sequence length="1199" mass="133364">MNWLREPDTEPLPGYRLLEPIGNGGFGEVWKCLAPGGILKAIKFVYGNLNDLEVEDGRARQELKALERVKQVRHPFLLSIEQIQEIDGELIIVMELADQNLHECFLEYQQRGLPGIPRDKLLAYLDDAAVGLDYLIEKHGLQHLDVKPRNLFLVADRVKVADFGLVKTLERSSISGLLGGVTPLYAAPETFANKISKHTDQYSLAIVYVELLTGRRPFDGKNIRQLALQHMSAPPDLSMLPEAERDIVGRALAKDPDQRFPSCTAFIRTLATLGRAQYSTPSSDSYSLGNFSVPSFAQLSLPDSSTPTPGMPIGSTTGRSDAAVSVVPASAARHLSLIRSDERLLEATEPQVEAGVLRPSLMLGIGSFGRRALQEIRRRLTDRLGDASQLPALRFLYLDCDPEASQKALSAPAEAALHSDEILLAPLQPVTQYRRRQLEQILDWLPREKLYSIPRNLQAGGVRAFGRLAFCDHYLRFVARLKREIQIATHPESLAQTSAQTGLNVRDTVPQVLIFASLAGGSGGMLLDVGYSVQRVLQRVVGGSQARVVAFVYLAAPSDPASPDHELANVVAGLTELHHYADPDVVFSAQYGGPDGPRVEGRGLPFTATYLLAMEERSGAAFRRCLSRLASYVSNELTTLLGPALDAHRSRPAAPGRTPFRTFGVYSLWYPRGLLLRSAAQRLCAQLVYHWVEEAEPECEEAIAQTVARITNDERLALSTNEQPEKGEVRSPVAEVAGIAESLKRWLQELDQQWSAAAKAGQGTAWARQVWEQTREWVGWHSSHLPESAVIRNRWHRTLEDAARRQAEAWANEVSAVVEALAERPGRRLAAVESGLRQIESWCEKQALLAEQHLDQLSRQLRQAFVDLRDAYEACEEGNGTFSLLGGRGSRALRHFVEQHRQYVHLRLREGAWEATARFFRLLQVRLQEKRRDIDVVRLRLRDIVRRLQGEARSEASADTPGRLASRWTRNVPSGSDSEKTPFNPEAIAEKATVRILLPEGEKHWEQAIEHLLAHCSESELNRLEHALGQLVLAPRGGLLSISRVHADLYRLLAVPLIDQTIAFLANLLPTQDVAEVVIRQESSPAMTLSQRLQDYHRLASPILGAGDGEEQTYLVVPSSQAGRELAAHLQQIVPGSLCLEVPYPATDILFCREHGGLRLEELVASLLSCIPIYQKACHHILTNPHSRYDVVEWLPLWE</sequence>
<dbReference type="GO" id="GO:0005524">
    <property type="term" value="F:ATP binding"/>
    <property type="evidence" value="ECO:0007669"/>
    <property type="project" value="UniProtKB-KW"/>
</dbReference>
<dbReference type="CDD" id="cd14014">
    <property type="entry name" value="STKc_PknB_like"/>
    <property type="match status" value="1"/>
</dbReference>
<accession>A0A7V8VBP3</accession>
<dbReference type="InterPro" id="IPR000719">
    <property type="entry name" value="Prot_kinase_dom"/>
</dbReference>
<comment type="caution">
    <text evidence="7">The sequence shown here is derived from an EMBL/GenBank/DDBJ whole genome shotgun (WGS) entry which is preliminary data.</text>
</comment>
<dbReference type="AlphaFoldDB" id="A0A7V8VBP3"/>
<dbReference type="Proteomes" id="UP000542342">
    <property type="component" value="Unassembled WGS sequence"/>
</dbReference>
<evidence type="ECO:0000313" key="7">
    <source>
        <dbReference type="EMBL" id="MBA2224787.1"/>
    </source>
</evidence>
<keyword evidence="2" id="KW-0547">Nucleotide-binding</keyword>
<feature type="domain" description="Protein kinase" evidence="6">
    <location>
        <begin position="15"/>
        <end position="273"/>
    </location>
</feature>
<dbReference type="EMBL" id="JACEFB010000001">
    <property type="protein sequence ID" value="MBA2224787.1"/>
    <property type="molecule type" value="Genomic_DNA"/>
</dbReference>
<keyword evidence="1" id="KW-0808">Transferase</keyword>
<dbReference type="InterPro" id="IPR008271">
    <property type="entry name" value="Ser/Thr_kinase_AS"/>
</dbReference>
<dbReference type="SUPFAM" id="SSF56112">
    <property type="entry name" value="Protein kinase-like (PK-like)"/>
    <property type="match status" value="1"/>
</dbReference>
<dbReference type="InterPro" id="IPR036525">
    <property type="entry name" value="Tubulin/FtsZ_GTPase_sf"/>
</dbReference>
<gene>
    <name evidence="7" type="ORF">H0921_01270</name>
</gene>
<keyword evidence="4" id="KW-0067">ATP-binding</keyword>
<keyword evidence="8" id="KW-1185">Reference proteome</keyword>
<evidence type="ECO:0000259" key="6">
    <source>
        <dbReference type="PROSITE" id="PS50011"/>
    </source>
</evidence>
<evidence type="ECO:0000313" key="8">
    <source>
        <dbReference type="Proteomes" id="UP000542342"/>
    </source>
</evidence>
<dbReference type="PROSITE" id="PS00108">
    <property type="entry name" value="PROTEIN_KINASE_ST"/>
    <property type="match status" value="1"/>
</dbReference>
<evidence type="ECO:0000256" key="4">
    <source>
        <dbReference type="ARBA" id="ARBA00022840"/>
    </source>
</evidence>
<dbReference type="Gene3D" id="3.40.50.1440">
    <property type="entry name" value="Tubulin/FtsZ, GTPase domain"/>
    <property type="match status" value="1"/>
</dbReference>